<protein>
    <submittedName>
        <fullName evidence="1">Uncharacterized protein</fullName>
    </submittedName>
</protein>
<evidence type="ECO:0000313" key="2">
    <source>
        <dbReference type="Proteomes" id="UP000824469"/>
    </source>
</evidence>
<sequence length="68" mass="7077">AMLDDEAADDVVSENNHGEIGVTENKSFDDGICLGLIGGQDTRSDGVAIPWNFCIGAESVGCFEENAG</sequence>
<keyword evidence="2" id="KW-1185">Reference proteome</keyword>
<comment type="caution">
    <text evidence="1">The sequence shown here is derived from an EMBL/GenBank/DDBJ whole genome shotgun (WGS) entry which is preliminary data.</text>
</comment>
<organism evidence="1 2">
    <name type="scientific">Taxus chinensis</name>
    <name type="common">Chinese yew</name>
    <name type="synonym">Taxus wallichiana var. chinensis</name>
    <dbReference type="NCBI Taxonomy" id="29808"/>
    <lineage>
        <taxon>Eukaryota</taxon>
        <taxon>Viridiplantae</taxon>
        <taxon>Streptophyta</taxon>
        <taxon>Embryophyta</taxon>
        <taxon>Tracheophyta</taxon>
        <taxon>Spermatophyta</taxon>
        <taxon>Pinopsida</taxon>
        <taxon>Pinidae</taxon>
        <taxon>Conifers II</taxon>
        <taxon>Cupressales</taxon>
        <taxon>Taxaceae</taxon>
        <taxon>Taxus</taxon>
    </lineage>
</organism>
<gene>
    <name evidence="1" type="ORF">KI387_030529</name>
</gene>
<name>A0AA38CDJ6_TAXCH</name>
<feature type="non-terminal residue" evidence="1">
    <location>
        <position position="1"/>
    </location>
</feature>
<evidence type="ECO:0000313" key="1">
    <source>
        <dbReference type="EMBL" id="KAH9298847.1"/>
    </source>
</evidence>
<feature type="non-terminal residue" evidence="1">
    <location>
        <position position="68"/>
    </location>
</feature>
<reference evidence="1 2" key="1">
    <citation type="journal article" date="2021" name="Nat. Plants">
        <title>The Taxus genome provides insights into paclitaxel biosynthesis.</title>
        <authorList>
            <person name="Xiong X."/>
            <person name="Gou J."/>
            <person name="Liao Q."/>
            <person name="Li Y."/>
            <person name="Zhou Q."/>
            <person name="Bi G."/>
            <person name="Li C."/>
            <person name="Du R."/>
            <person name="Wang X."/>
            <person name="Sun T."/>
            <person name="Guo L."/>
            <person name="Liang H."/>
            <person name="Lu P."/>
            <person name="Wu Y."/>
            <person name="Zhang Z."/>
            <person name="Ro D.K."/>
            <person name="Shang Y."/>
            <person name="Huang S."/>
            <person name="Yan J."/>
        </authorList>
    </citation>
    <scope>NUCLEOTIDE SEQUENCE [LARGE SCALE GENOMIC DNA]</scope>
    <source>
        <strain evidence="1">Ta-2019</strain>
    </source>
</reference>
<accession>A0AA38CDJ6</accession>
<dbReference type="AlphaFoldDB" id="A0AA38CDJ6"/>
<dbReference type="EMBL" id="JAHRHJ020000010">
    <property type="protein sequence ID" value="KAH9298847.1"/>
    <property type="molecule type" value="Genomic_DNA"/>
</dbReference>
<dbReference type="Proteomes" id="UP000824469">
    <property type="component" value="Unassembled WGS sequence"/>
</dbReference>
<proteinExistence type="predicted"/>